<proteinExistence type="predicted"/>
<keyword evidence="2" id="KW-1185">Reference proteome</keyword>
<evidence type="ECO:0000313" key="1">
    <source>
        <dbReference type="EMBL" id="KAH9556141.1"/>
    </source>
</evidence>
<protein>
    <submittedName>
        <fullName evidence="1">Uncharacterized protein</fullName>
    </submittedName>
</protein>
<accession>A0ACB8HK73</accession>
<gene>
    <name evidence="1" type="ORF">CY35_07G011200</name>
</gene>
<reference evidence="2" key="1">
    <citation type="journal article" date="2022" name="New Phytol.">
        <title>Phylogenomic structure and speciation in an emerging model: the Sphagnum magellanicum complex (Bryophyta).</title>
        <authorList>
            <person name="Shaw A.J."/>
            <person name="Piatkowski B."/>
            <person name="Duffy A.M."/>
            <person name="Aguero B."/>
            <person name="Imwattana K."/>
            <person name="Nieto-Lugilde M."/>
            <person name="Healey A."/>
            <person name="Weston D.J."/>
            <person name="Patel M.N."/>
            <person name="Schmutz J."/>
            <person name="Grimwood J."/>
            <person name="Yavitt J.B."/>
            <person name="Hassel K."/>
            <person name="Stenoien H.K."/>
            <person name="Flatberg K.I."/>
            <person name="Bickford C.P."/>
            <person name="Hicks K.A."/>
        </authorList>
    </citation>
    <scope>NUCLEOTIDE SEQUENCE [LARGE SCALE GENOMIC DNA]</scope>
</reference>
<organism evidence="1 2">
    <name type="scientific">Sphagnum magellanicum</name>
    <dbReference type="NCBI Taxonomy" id="128215"/>
    <lineage>
        <taxon>Eukaryota</taxon>
        <taxon>Viridiplantae</taxon>
        <taxon>Streptophyta</taxon>
        <taxon>Embryophyta</taxon>
        <taxon>Bryophyta</taxon>
        <taxon>Sphagnophytina</taxon>
        <taxon>Sphagnopsida</taxon>
        <taxon>Sphagnales</taxon>
        <taxon>Sphagnaceae</taxon>
        <taxon>Sphagnum</taxon>
    </lineage>
</organism>
<evidence type="ECO:0000313" key="2">
    <source>
        <dbReference type="Proteomes" id="UP000828922"/>
    </source>
</evidence>
<dbReference type="Proteomes" id="UP000828922">
    <property type="component" value="Linkage Group LG07"/>
</dbReference>
<name>A0ACB8HK73_9BRYO</name>
<dbReference type="EMBL" id="CM038913">
    <property type="protein sequence ID" value="KAH9556141.1"/>
    <property type="molecule type" value="Genomic_DNA"/>
</dbReference>
<comment type="caution">
    <text evidence="1">The sequence shown here is derived from an EMBL/GenBank/DDBJ whole genome shotgun (WGS) entry which is preliminary data.</text>
</comment>
<sequence>MWRCCENFSPLKYALSSTLLPCCRFSSHFKAPFSSHCHGKGGGAAAGARNEKLRVFIVAGEPSGDLIGSRLMASLRRLSPRPLQFAGVGGNLMKREGLVSEFPMEDIAVMGVAELLPHLVRIWVRLRQTVTAVMDFRPHVVVTVDAKGFSFRVLRSITDAYRRLGVSRPPLVHYVAPSSWAWKGGENKLKNLADTLDHLLCILPFEAALFKAHGIKATYVGHPVLEDAFTSVAVCTSWCLSPLASVADTQNVYLLKLGCLLTTYSTGENPAHCRWWIKGSKSCSRQDFGLQSAGSTVVCVLPGSRAQEVKRMLPLFESALDLLADKVPMLTAIIPTAPSHVITDAVTEAVKSWKTPNILLPYASEKDKYSAFAASDVSLCTSGTAVLQLQMARVPTVVAYRAHPLTEWLIKSRTKLHYISLPNILLDSPVIPEALFADCTPQRLFTLLCQVLEDSEVKEQQAKAAEQVLSMLVPPQQSVLESTGSLCSVENVFDWRPSMAAASTILTLLQIDKT</sequence>